<reference evidence="2 3" key="1">
    <citation type="submission" date="2016-10" db="EMBL/GenBank/DDBJ databases">
        <authorList>
            <person name="de Groot N.N."/>
        </authorList>
    </citation>
    <scope>NUCLEOTIDE SEQUENCE [LARGE SCALE GENOMIC DNA]</scope>
    <source>
        <strain evidence="2 3">NE2</strain>
    </source>
</reference>
<evidence type="ECO:0000256" key="1">
    <source>
        <dbReference type="SAM" id="SignalP"/>
    </source>
</evidence>
<evidence type="ECO:0000313" key="2">
    <source>
        <dbReference type="EMBL" id="SFK41017.1"/>
    </source>
</evidence>
<gene>
    <name evidence="2" type="ORF">SAMN05444581_107196</name>
</gene>
<protein>
    <submittedName>
        <fullName evidence="2">Uncharacterized protein</fullName>
    </submittedName>
</protein>
<evidence type="ECO:0000313" key="3">
    <source>
        <dbReference type="Proteomes" id="UP000198755"/>
    </source>
</evidence>
<dbReference type="RefSeq" id="WP_091681746.1">
    <property type="nucleotide sequence ID" value="NZ_FOSN01000007.1"/>
</dbReference>
<dbReference type="OrthoDB" id="7933433at2"/>
<organism evidence="2 3">
    <name type="scientific">Methylocapsa palsarum</name>
    <dbReference type="NCBI Taxonomy" id="1612308"/>
    <lineage>
        <taxon>Bacteria</taxon>
        <taxon>Pseudomonadati</taxon>
        <taxon>Pseudomonadota</taxon>
        <taxon>Alphaproteobacteria</taxon>
        <taxon>Hyphomicrobiales</taxon>
        <taxon>Beijerinckiaceae</taxon>
        <taxon>Methylocapsa</taxon>
    </lineage>
</organism>
<sequence>MLRHRTIAVIAVAAVSMAATAAMTRAADPLSAAVMTPMQGISFDIGTKRAVSYFLSDADACQLTVTLAETRGDNVVNSATAMRMTVAVEPGKVAHLDTAAGKGLDFKCQAGAKQMNVNESDLAAY</sequence>
<keyword evidence="3" id="KW-1185">Reference proteome</keyword>
<dbReference type="AlphaFoldDB" id="A0A1I3ZAC9"/>
<name>A0A1I3ZAC9_9HYPH</name>
<feature type="chain" id="PRO_5011538443" evidence="1">
    <location>
        <begin position="22"/>
        <end position="125"/>
    </location>
</feature>
<dbReference type="Proteomes" id="UP000198755">
    <property type="component" value="Unassembled WGS sequence"/>
</dbReference>
<accession>A0A1I3ZAC9</accession>
<dbReference type="EMBL" id="FOSN01000007">
    <property type="protein sequence ID" value="SFK41017.1"/>
    <property type="molecule type" value="Genomic_DNA"/>
</dbReference>
<keyword evidence="1" id="KW-0732">Signal</keyword>
<proteinExistence type="predicted"/>
<feature type="signal peptide" evidence="1">
    <location>
        <begin position="1"/>
        <end position="21"/>
    </location>
</feature>